<organism evidence="4 5">
    <name type="scientific">Brevibacillus reuszeri</name>
    <dbReference type="NCBI Taxonomy" id="54915"/>
    <lineage>
        <taxon>Bacteria</taxon>
        <taxon>Bacillati</taxon>
        <taxon>Bacillota</taxon>
        <taxon>Bacilli</taxon>
        <taxon>Bacillales</taxon>
        <taxon>Paenibacillaceae</taxon>
        <taxon>Brevibacillus</taxon>
    </lineage>
</organism>
<dbReference type="EMBL" id="BJON01000009">
    <property type="protein sequence ID" value="GED68860.1"/>
    <property type="molecule type" value="Genomic_DNA"/>
</dbReference>
<evidence type="ECO:0000259" key="2">
    <source>
        <dbReference type="Pfam" id="PF04892"/>
    </source>
</evidence>
<evidence type="ECO:0000313" key="4">
    <source>
        <dbReference type="EMBL" id="KNB69798.1"/>
    </source>
</evidence>
<keyword evidence="1" id="KW-0812">Transmembrane</keyword>
<dbReference type="NCBIfam" id="NF037970">
    <property type="entry name" value="vanZ_1"/>
    <property type="match status" value="1"/>
</dbReference>
<dbReference type="Proteomes" id="UP000036834">
    <property type="component" value="Unassembled WGS sequence"/>
</dbReference>
<accession>A0A0K9YM31</accession>
<feature type="transmembrane region" description="Helical" evidence="1">
    <location>
        <begin position="75"/>
        <end position="94"/>
    </location>
</feature>
<feature type="transmembrane region" description="Helical" evidence="1">
    <location>
        <begin position="132"/>
        <end position="158"/>
    </location>
</feature>
<dbReference type="InterPro" id="IPR006976">
    <property type="entry name" value="VanZ-like"/>
</dbReference>
<reference evidence="5" key="1">
    <citation type="submission" date="2015-07" db="EMBL/GenBank/DDBJ databases">
        <title>Genome sequencing project for genomic taxonomy and phylogenomics of Bacillus-like bacteria.</title>
        <authorList>
            <person name="Liu B."/>
            <person name="Wang J."/>
            <person name="Zhu Y."/>
            <person name="Liu G."/>
            <person name="Chen Q."/>
            <person name="Chen Z."/>
            <person name="Lan J."/>
            <person name="Che J."/>
            <person name="Ge C."/>
            <person name="Shi H."/>
            <person name="Pan Z."/>
            <person name="Liu X."/>
        </authorList>
    </citation>
    <scope>NUCLEOTIDE SEQUENCE [LARGE SCALE GENOMIC DNA]</scope>
    <source>
        <strain evidence="5">DSM 9887</strain>
    </source>
</reference>
<dbReference type="PIRSF" id="PIRSF019083">
    <property type="entry name" value="UCP019083_VanZ"/>
    <property type="match status" value="1"/>
</dbReference>
<dbReference type="Proteomes" id="UP000319578">
    <property type="component" value="Unassembled WGS sequence"/>
</dbReference>
<sequence>MRRYVRVFDYLLLAAILIGLFISSSQPYSQQDLRGTISKMVDEEKWGDRIGDVAIPYGGKEISVGEKGTAGFIEFFLRKGTHFSVFALLAFSWFRVISHHASFAVALPWSAFASVMTAVFDEWHQTFSPDRAGLVADVLLDTFGSVTMLLIITLIYIFPRKR</sequence>
<evidence type="ECO:0000256" key="1">
    <source>
        <dbReference type="SAM" id="Phobius"/>
    </source>
</evidence>
<dbReference type="STRING" id="54915.ADS79_28560"/>
<keyword evidence="1" id="KW-0472">Membrane</keyword>
<feature type="domain" description="VanZ-like" evidence="2">
    <location>
        <begin position="11"/>
        <end position="155"/>
    </location>
</feature>
<dbReference type="EMBL" id="LGIQ01000011">
    <property type="protein sequence ID" value="KNB69798.1"/>
    <property type="molecule type" value="Genomic_DNA"/>
</dbReference>
<name>A0A0K9YM31_9BACL</name>
<keyword evidence="6" id="KW-1185">Reference proteome</keyword>
<reference evidence="4" key="2">
    <citation type="submission" date="2015-07" db="EMBL/GenBank/DDBJ databases">
        <title>MeaNS - Measles Nucleotide Surveillance Program.</title>
        <authorList>
            <person name="Tran T."/>
            <person name="Druce J."/>
        </authorList>
    </citation>
    <scope>NUCLEOTIDE SEQUENCE</scope>
    <source>
        <strain evidence="4">DSM 9887</strain>
    </source>
</reference>
<dbReference type="Pfam" id="PF04892">
    <property type="entry name" value="VanZ"/>
    <property type="match status" value="1"/>
</dbReference>
<evidence type="ECO:0000313" key="6">
    <source>
        <dbReference type="Proteomes" id="UP000319578"/>
    </source>
</evidence>
<feature type="transmembrane region" description="Helical" evidence="1">
    <location>
        <begin position="101"/>
        <end position="120"/>
    </location>
</feature>
<dbReference type="OrthoDB" id="291892at2"/>
<keyword evidence="1" id="KW-1133">Transmembrane helix</keyword>
<evidence type="ECO:0000313" key="3">
    <source>
        <dbReference type="EMBL" id="GED68860.1"/>
    </source>
</evidence>
<dbReference type="PATRIC" id="fig|54915.3.peg.4920"/>
<dbReference type="RefSeq" id="WP_049741833.1">
    <property type="nucleotide sequence ID" value="NZ_BJON01000009.1"/>
</dbReference>
<dbReference type="AlphaFoldDB" id="A0A0K9YM31"/>
<protein>
    <submittedName>
        <fullName evidence="4">Membrane protein</fullName>
    </submittedName>
</protein>
<reference evidence="3 6" key="3">
    <citation type="submission" date="2019-06" db="EMBL/GenBank/DDBJ databases">
        <title>Whole genome shotgun sequence of Brevibacillus reuszeri NBRC 15719.</title>
        <authorList>
            <person name="Hosoyama A."/>
            <person name="Uohara A."/>
            <person name="Ohji S."/>
            <person name="Ichikawa N."/>
        </authorList>
    </citation>
    <scope>NUCLEOTIDE SEQUENCE [LARGE SCALE GENOMIC DNA]</scope>
    <source>
        <strain evidence="3 6">NBRC 15719</strain>
    </source>
</reference>
<gene>
    <name evidence="4" type="ORF">ADS79_28560</name>
    <name evidence="3" type="ORF">BRE01_25620</name>
</gene>
<dbReference type="InterPro" id="IPR016747">
    <property type="entry name" value="Phosphotransbutyrylase"/>
</dbReference>
<evidence type="ECO:0000313" key="5">
    <source>
        <dbReference type="Proteomes" id="UP000036834"/>
    </source>
</evidence>
<proteinExistence type="predicted"/>
<comment type="caution">
    <text evidence="4">The sequence shown here is derived from an EMBL/GenBank/DDBJ whole genome shotgun (WGS) entry which is preliminary data.</text>
</comment>